<protein>
    <submittedName>
        <fullName evidence="3">Uncharacterized protein</fullName>
    </submittedName>
</protein>
<evidence type="ECO:0000313" key="3">
    <source>
        <dbReference type="EMBL" id="CAA7404847.1"/>
    </source>
</evidence>
<dbReference type="AlphaFoldDB" id="A0A7I8L4B4"/>
<organism evidence="3 4">
    <name type="scientific">Spirodela intermedia</name>
    <name type="common">Intermediate duckweed</name>
    <dbReference type="NCBI Taxonomy" id="51605"/>
    <lineage>
        <taxon>Eukaryota</taxon>
        <taxon>Viridiplantae</taxon>
        <taxon>Streptophyta</taxon>
        <taxon>Embryophyta</taxon>
        <taxon>Tracheophyta</taxon>
        <taxon>Spermatophyta</taxon>
        <taxon>Magnoliopsida</taxon>
        <taxon>Liliopsida</taxon>
        <taxon>Araceae</taxon>
        <taxon>Lemnoideae</taxon>
        <taxon>Spirodela</taxon>
    </lineage>
</organism>
<accession>A0A7I8L4B4</accession>
<dbReference type="OrthoDB" id="1682775at2759"/>
<feature type="coiled-coil region" evidence="1">
    <location>
        <begin position="190"/>
        <end position="256"/>
    </location>
</feature>
<dbReference type="Gene3D" id="1.20.5.340">
    <property type="match status" value="1"/>
</dbReference>
<keyword evidence="1" id="KW-0175">Coiled coil</keyword>
<dbReference type="Proteomes" id="UP000663760">
    <property type="component" value="Chromosome 11"/>
</dbReference>
<reference evidence="3" key="1">
    <citation type="submission" date="2020-02" db="EMBL/GenBank/DDBJ databases">
        <authorList>
            <person name="Scholz U."/>
            <person name="Mascher M."/>
            <person name="Fiebig A."/>
        </authorList>
    </citation>
    <scope>NUCLEOTIDE SEQUENCE</scope>
</reference>
<feature type="compositionally biased region" description="Acidic residues" evidence="2">
    <location>
        <begin position="1"/>
        <end position="19"/>
    </location>
</feature>
<feature type="coiled-coil region" evidence="1">
    <location>
        <begin position="364"/>
        <end position="391"/>
    </location>
</feature>
<gene>
    <name evidence="3" type="ORF">SI8410_11015525</name>
</gene>
<feature type="compositionally biased region" description="Polar residues" evidence="2">
    <location>
        <begin position="27"/>
        <end position="37"/>
    </location>
</feature>
<proteinExistence type="predicted"/>
<evidence type="ECO:0000256" key="1">
    <source>
        <dbReference type="SAM" id="Coils"/>
    </source>
</evidence>
<name>A0A7I8L4B4_SPIIN</name>
<dbReference type="PANTHER" id="PTHR34937:SF1">
    <property type="entry name" value="PARAMYOSIN"/>
    <property type="match status" value="1"/>
</dbReference>
<dbReference type="PANTHER" id="PTHR34937">
    <property type="entry name" value="OS08G0559800 PROTEIN"/>
    <property type="match status" value="1"/>
</dbReference>
<sequence length="662" mass="74643">MAEEDADAVLSDVDGDEDPVPIVLSAGKTSPMSSSSDDAAVNQRIRDLQAELDRERQARKVAEDAHADLQNTFARLKVLAHEAIRKRDEALRDKEEAARSSERAAVELAEAARFKEEILKQKEEATRQLDEAMRQKDASRSEMESAAQMMVTGIEKISSKVGRFVNFPAGGLPRSQKYMTGLPSVAYGVIKRTNVIVEELVRQVDSAEKDRNEARELVEQRNYEIAIEVSQLEATIAGLREEVSRKSSEIEDFEKSVGEKDGKITELAGEITQLRLSGAEYEAKWKGLQEKLDSQRLVVMDLLKYISRAHEQVSEIIENAESNEWDRSEFSESQFMWKDMDMEENLRTSLEGTVSVCELAKVAAEKVRTCLEEKKQEVDCLSQKVAQLLAEKSHIGTLLRSALSSKMSEVRKVAANGPREAGVDLRFDDYDKEDVSIGKEDEVYRLAGVLEDTVKTSQLEIIELQHQVEALRAECSLLKTQLGAHAKEIGQQKHRIKELEEKEHLANESVEGLMMDIAAAEEEIARWKLAAEQEAAAGRAIEQEFVTQLSSLRQELEDAKQAVSELESKLKFKEETSMAAIAARDAAEKSLRLADMRSARLRERLEELTQQLGESENVEESRSQLRQRYICWPWQWLGLNIVHHQVATQESSNEMELSEPLI</sequence>
<evidence type="ECO:0000313" key="4">
    <source>
        <dbReference type="Proteomes" id="UP000663760"/>
    </source>
</evidence>
<feature type="coiled-coil region" evidence="1">
    <location>
        <begin position="454"/>
        <end position="618"/>
    </location>
</feature>
<keyword evidence="4" id="KW-1185">Reference proteome</keyword>
<feature type="region of interest" description="Disordered" evidence="2">
    <location>
        <begin position="1"/>
        <end position="40"/>
    </location>
</feature>
<evidence type="ECO:0000256" key="2">
    <source>
        <dbReference type="SAM" id="MobiDB-lite"/>
    </source>
</evidence>
<dbReference type="EMBL" id="LR746274">
    <property type="protein sequence ID" value="CAA7404847.1"/>
    <property type="molecule type" value="Genomic_DNA"/>
</dbReference>
<dbReference type="InterPro" id="IPR040300">
    <property type="entry name" value="At3g49055-like"/>
</dbReference>